<dbReference type="RefSeq" id="WP_198688341.1">
    <property type="nucleotide sequence ID" value="NZ_JACOII010000012.1"/>
</dbReference>
<dbReference type="PANTHER" id="PTHR13096:SF8">
    <property type="entry name" value="RIBOSOMAL OXYGENASE 1"/>
    <property type="match status" value="1"/>
</dbReference>
<accession>A0ABS0U0X7</accession>
<keyword evidence="2" id="KW-0479">Metal-binding</keyword>
<organism evidence="5 6">
    <name type="scientific">Xenorhabdus lircayensis</name>
    <dbReference type="NCBI Taxonomy" id="2763499"/>
    <lineage>
        <taxon>Bacteria</taxon>
        <taxon>Pseudomonadati</taxon>
        <taxon>Pseudomonadota</taxon>
        <taxon>Gammaproteobacteria</taxon>
        <taxon>Enterobacterales</taxon>
        <taxon>Morganellaceae</taxon>
        <taxon>Xenorhabdus</taxon>
    </lineage>
</organism>
<reference evidence="5 6" key="1">
    <citation type="submission" date="2020-08" db="EMBL/GenBank/DDBJ databases">
        <title>Description of Xenorhabdus lircayensis sp. nov., the symbiotic bacterium associated with the entomopathogenic nematode Steirnernema unicornum.</title>
        <authorList>
            <person name="Castaneda-Alvarez C."/>
            <person name="Prodan S."/>
            <person name="Zamorano A."/>
            <person name="San-Blas E."/>
            <person name="Aballay E."/>
        </authorList>
    </citation>
    <scope>NUCLEOTIDE SEQUENCE [LARGE SCALE GENOMIC DNA]</scope>
    <source>
        <strain evidence="5 6">VLS</strain>
    </source>
</reference>
<sequence>MMNNTFLEKVFNPQQYEIFTKKIDQQQFYQWNIAEPKILDDLQKHINLPNLIFQEKGCWGGVRVAVKGQQQEEILQCTPTPPFLTTLFEQGYTLVFNDMQNKVFPIYLMTNELGNLLNAAVNCNCYVTPPQTQGLERHYDDEDVIVVQLAGCKRWQVSIPQENIYPDPQLPYDEAYAMHPCGEYHDIFLEPGMAMYLPKGHSS</sequence>
<keyword evidence="6" id="KW-1185">Reference proteome</keyword>
<evidence type="ECO:0000256" key="2">
    <source>
        <dbReference type="ARBA" id="ARBA00022723"/>
    </source>
</evidence>
<dbReference type="Proteomes" id="UP000696184">
    <property type="component" value="Unassembled WGS sequence"/>
</dbReference>
<dbReference type="InterPro" id="IPR039994">
    <property type="entry name" value="NO66-like"/>
</dbReference>
<proteinExistence type="predicted"/>
<dbReference type="PANTHER" id="PTHR13096">
    <property type="entry name" value="MINA53 MYC INDUCED NUCLEAR ANTIGEN"/>
    <property type="match status" value="1"/>
</dbReference>
<evidence type="ECO:0000313" key="6">
    <source>
        <dbReference type="Proteomes" id="UP000696184"/>
    </source>
</evidence>
<dbReference type="EMBL" id="JACOII010000012">
    <property type="protein sequence ID" value="MBI6547534.1"/>
    <property type="molecule type" value="Genomic_DNA"/>
</dbReference>
<evidence type="ECO:0000313" key="5">
    <source>
        <dbReference type="EMBL" id="MBI6547534.1"/>
    </source>
</evidence>
<comment type="caution">
    <text evidence="5">The sequence shown here is derived from an EMBL/GenBank/DDBJ whole genome shotgun (WGS) entry which is preliminary data.</text>
</comment>
<dbReference type="Pfam" id="PF08007">
    <property type="entry name" value="JmjC_2"/>
    <property type="match status" value="1"/>
</dbReference>
<dbReference type="Gene3D" id="2.60.120.650">
    <property type="entry name" value="Cupin"/>
    <property type="match status" value="1"/>
</dbReference>
<evidence type="ECO:0000259" key="4">
    <source>
        <dbReference type="PROSITE" id="PS51184"/>
    </source>
</evidence>
<feature type="domain" description="JmjC" evidence="4">
    <location>
        <begin position="69"/>
        <end position="203"/>
    </location>
</feature>
<dbReference type="InterPro" id="IPR003347">
    <property type="entry name" value="JmjC_dom"/>
</dbReference>
<protein>
    <recommendedName>
        <fullName evidence="4">JmjC domain-containing protein</fullName>
    </recommendedName>
</protein>
<dbReference type="SUPFAM" id="SSF51197">
    <property type="entry name" value="Clavaminate synthase-like"/>
    <property type="match status" value="1"/>
</dbReference>
<evidence type="ECO:0000256" key="1">
    <source>
        <dbReference type="ARBA" id="ARBA00001954"/>
    </source>
</evidence>
<evidence type="ECO:0000256" key="3">
    <source>
        <dbReference type="ARBA" id="ARBA00023004"/>
    </source>
</evidence>
<name>A0ABS0U0X7_9GAMM</name>
<gene>
    <name evidence="5" type="ORF">H8A87_01970</name>
</gene>
<dbReference type="PROSITE" id="PS51184">
    <property type="entry name" value="JMJC"/>
    <property type="match status" value="1"/>
</dbReference>
<keyword evidence="3" id="KW-0408">Iron</keyword>
<comment type="cofactor">
    <cofactor evidence="1">
        <name>Fe(2+)</name>
        <dbReference type="ChEBI" id="CHEBI:29033"/>
    </cofactor>
</comment>